<organism evidence="2 3">
    <name type="scientific">Dendrobium catenatum</name>
    <dbReference type="NCBI Taxonomy" id="906689"/>
    <lineage>
        <taxon>Eukaryota</taxon>
        <taxon>Viridiplantae</taxon>
        <taxon>Streptophyta</taxon>
        <taxon>Embryophyta</taxon>
        <taxon>Tracheophyta</taxon>
        <taxon>Spermatophyta</taxon>
        <taxon>Magnoliopsida</taxon>
        <taxon>Liliopsida</taxon>
        <taxon>Asparagales</taxon>
        <taxon>Orchidaceae</taxon>
        <taxon>Epidendroideae</taxon>
        <taxon>Malaxideae</taxon>
        <taxon>Dendrobiinae</taxon>
        <taxon>Dendrobium</taxon>
    </lineage>
</organism>
<feature type="compositionally biased region" description="Polar residues" evidence="1">
    <location>
        <begin position="21"/>
        <end position="58"/>
    </location>
</feature>
<feature type="region of interest" description="Disordered" evidence="1">
    <location>
        <begin position="21"/>
        <end position="60"/>
    </location>
</feature>
<dbReference type="EMBL" id="KZ502372">
    <property type="protein sequence ID" value="PKU80129.1"/>
    <property type="molecule type" value="Genomic_DNA"/>
</dbReference>
<accession>A0A2I0WWT5</accession>
<protein>
    <submittedName>
        <fullName evidence="2">Uncharacterized protein</fullName>
    </submittedName>
</protein>
<sequence>MREGKSSPFVEIQSSRKLGQQLVASRTARTATNPSSNLWTASSQPGTAVPNISRQQRSLPKGLDSTELLLESLDSKQEILDSSSLGFGRVDSHY</sequence>
<reference evidence="2 3" key="1">
    <citation type="journal article" date="2016" name="Sci. Rep.">
        <title>The Dendrobium catenatum Lindl. genome sequence provides insights into polysaccharide synthase, floral development and adaptive evolution.</title>
        <authorList>
            <person name="Zhang G.Q."/>
            <person name="Xu Q."/>
            <person name="Bian C."/>
            <person name="Tsai W.C."/>
            <person name="Yeh C.M."/>
            <person name="Liu K.W."/>
            <person name="Yoshida K."/>
            <person name="Zhang L.S."/>
            <person name="Chang S.B."/>
            <person name="Chen F."/>
            <person name="Shi Y."/>
            <person name="Su Y.Y."/>
            <person name="Zhang Y.Q."/>
            <person name="Chen L.J."/>
            <person name="Yin Y."/>
            <person name="Lin M."/>
            <person name="Huang H."/>
            <person name="Deng H."/>
            <person name="Wang Z.W."/>
            <person name="Zhu S.L."/>
            <person name="Zhao X."/>
            <person name="Deng C."/>
            <person name="Niu S.C."/>
            <person name="Huang J."/>
            <person name="Wang M."/>
            <person name="Liu G.H."/>
            <person name="Yang H.J."/>
            <person name="Xiao X.J."/>
            <person name="Hsiao Y.Y."/>
            <person name="Wu W.L."/>
            <person name="Chen Y.Y."/>
            <person name="Mitsuda N."/>
            <person name="Ohme-Takagi M."/>
            <person name="Luo Y.B."/>
            <person name="Van de Peer Y."/>
            <person name="Liu Z.J."/>
        </authorList>
    </citation>
    <scope>NUCLEOTIDE SEQUENCE [LARGE SCALE GENOMIC DNA]</scope>
    <source>
        <tissue evidence="2">The whole plant</tissue>
    </source>
</reference>
<dbReference type="AlphaFoldDB" id="A0A2I0WWT5"/>
<evidence type="ECO:0000313" key="2">
    <source>
        <dbReference type="EMBL" id="PKU80129.1"/>
    </source>
</evidence>
<gene>
    <name evidence="2" type="ORF">MA16_Dca024588</name>
</gene>
<evidence type="ECO:0000256" key="1">
    <source>
        <dbReference type="SAM" id="MobiDB-lite"/>
    </source>
</evidence>
<evidence type="ECO:0000313" key="3">
    <source>
        <dbReference type="Proteomes" id="UP000233837"/>
    </source>
</evidence>
<reference evidence="2 3" key="2">
    <citation type="journal article" date="2017" name="Nature">
        <title>The Apostasia genome and the evolution of orchids.</title>
        <authorList>
            <person name="Zhang G.Q."/>
            <person name="Liu K.W."/>
            <person name="Li Z."/>
            <person name="Lohaus R."/>
            <person name="Hsiao Y.Y."/>
            <person name="Niu S.C."/>
            <person name="Wang J.Y."/>
            <person name="Lin Y.C."/>
            <person name="Xu Q."/>
            <person name="Chen L.J."/>
            <person name="Yoshida K."/>
            <person name="Fujiwara S."/>
            <person name="Wang Z.W."/>
            <person name="Zhang Y.Q."/>
            <person name="Mitsuda N."/>
            <person name="Wang M."/>
            <person name="Liu G.H."/>
            <person name="Pecoraro L."/>
            <person name="Huang H.X."/>
            <person name="Xiao X.J."/>
            <person name="Lin M."/>
            <person name="Wu X.Y."/>
            <person name="Wu W.L."/>
            <person name="Chen Y.Y."/>
            <person name="Chang S.B."/>
            <person name="Sakamoto S."/>
            <person name="Ohme-Takagi M."/>
            <person name="Yagi M."/>
            <person name="Zeng S.J."/>
            <person name="Shen C.Y."/>
            <person name="Yeh C.M."/>
            <person name="Luo Y.B."/>
            <person name="Tsai W.C."/>
            <person name="Van de Peer Y."/>
            <person name="Liu Z.J."/>
        </authorList>
    </citation>
    <scope>NUCLEOTIDE SEQUENCE [LARGE SCALE GENOMIC DNA]</scope>
    <source>
        <tissue evidence="2">The whole plant</tissue>
    </source>
</reference>
<name>A0A2I0WWT5_9ASPA</name>
<dbReference type="Proteomes" id="UP000233837">
    <property type="component" value="Unassembled WGS sequence"/>
</dbReference>
<proteinExistence type="predicted"/>
<keyword evidence="3" id="KW-1185">Reference proteome</keyword>